<accession>A0A8J3WVR8</accession>
<dbReference type="EMBL" id="BOOK01000036">
    <property type="protein sequence ID" value="GII03008.1"/>
    <property type="molecule type" value="Genomic_DNA"/>
</dbReference>
<evidence type="ECO:0000256" key="1">
    <source>
        <dbReference type="SAM" id="MobiDB-lite"/>
    </source>
</evidence>
<organism evidence="3 4">
    <name type="scientific">Planobispora takensis</name>
    <dbReference type="NCBI Taxonomy" id="1367882"/>
    <lineage>
        <taxon>Bacteria</taxon>
        <taxon>Bacillati</taxon>
        <taxon>Actinomycetota</taxon>
        <taxon>Actinomycetes</taxon>
        <taxon>Streptosporangiales</taxon>
        <taxon>Streptosporangiaceae</taxon>
        <taxon>Planobispora</taxon>
    </lineage>
</organism>
<gene>
    <name evidence="3" type="ORF">Pta02_50160</name>
</gene>
<name>A0A8J3WVR8_9ACTN</name>
<reference evidence="3" key="1">
    <citation type="submission" date="2021-01" db="EMBL/GenBank/DDBJ databases">
        <title>Whole genome shotgun sequence of Planobispora takensis NBRC 109077.</title>
        <authorList>
            <person name="Komaki H."/>
            <person name="Tamura T."/>
        </authorList>
    </citation>
    <scope>NUCLEOTIDE SEQUENCE</scope>
    <source>
        <strain evidence="3">NBRC 109077</strain>
    </source>
</reference>
<feature type="chain" id="PRO_5035287217" description="Secreted protein" evidence="2">
    <location>
        <begin position="24"/>
        <end position="84"/>
    </location>
</feature>
<dbReference type="AlphaFoldDB" id="A0A8J3WVR8"/>
<keyword evidence="2" id="KW-0732">Signal</keyword>
<dbReference type="Proteomes" id="UP000634476">
    <property type="component" value="Unassembled WGS sequence"/>
</dbReference>
<protein>
    <recommendedName>
        <fullName evidence="5">Secreted protein</fullName>
    </recommendedName>
</protein>
<sequence length="84" mass="9006">MTRSVKRALAASAALLTLPVAGASTPFDSWVSNAEYEATCRPYEAGLSGEWNRHNADHTPAGTGPPKPEAAEVRNIVLCKTIRR</sequence>
<evidence type="ECO:0008006" key="5">
    <source>
        <dbReference type="Google" id="ProtNLM"/>
    </source>
</evidence>
<proteinExistence type="predicted"/>
<evidence type="ECO:0000256" key="2">
    <source>
        <dbReference type="SAM" id="SignalP"/>
    </source>
</evidence>
<comment type="caution">
    <text evidence="3">The sequence shown here is derived from an EMBL/GenBank/DDBJ whole genome shotgun (WGS) entry which is preliminary data.</text>
</comment>
<evidence type="ECO:0000313" key="4">
    <source>
        <dbReference type="Proteomes" id="UP000634476"/>
    </source>
</evidence>
<keyword evidence="4" id="KW-1185">Reference proteome</keyword>
<evidence type="ECO:0000313" key="3">
    <source>
        <dbReference type="EMBL" id="GII03008.1"/>
    </source>
</evidence>
<feature type="region of interest" description="Disordered" evidence="1">
    <location>
        <begin position="51"/>
        <end position="72"/>
    </location>
</feature>
<feature type="signal peptide" evidence="2">
    <location>
        <begin position="1"/>
        <end position="23"/>
    </location>
</feature>